<feature type="transmembrane region" description="Helical" evidence="5">
    <location>
        <begin position="134"/>
        <end position="157"/>
    </location>
</feature>
<protein>
    <submittedName>
        <fullName evidence="7">O-antigen ligase-like membrane protein</fullName>
    </submittedName>
</protein>
<keyword evidence="4 5" id="KW-0472">Membrane</keyword>
<sequence length="450" mass="49857">MLFVRQMVVNNQKLLLWLGFASIILLPNHDIFNYLFKGTPLFIWKQALAFMLLVTSIQYASRMANSLIGSSSVRKLGSILIYLIVFAALLGLANGLSLIRVAYGSIAYVGFMGMMVFASLVVQRKMLHTVLNTFVFLGLFIGCGLIFDYFTSYLSFLPRAADLSITEQLDGGHLRRVGFFLGSVNVGFPFLSFCLVAAALVLKKRRNSAALLRYSSLLLVLILGTYLTGSRSSIMLLISFAMILTVLAFKGLSLSKKFQFFIYAAAALPFVMTYASSFVFQADMLMARYSNALDQSALGNDLRYVVWQEGLALFQDAKLYVVGNGVGSSLAMIQDGFTSTGHYESSFFQSFSEAGLAGLVIRYFPGVYCIWLLIFRGCRISFVEKSLLLWLVFYVVSVSGAPNAAAYHTQMTYFFVVGLSLHVAYVRIYVYGLSAGGRLVNSNRWKASVI</sequence>
<dbReference type="EMBL" id="RBXL01000001">
    <property type="protein sequence ID" value="RKT45237.1"/>
    <property type="molecule type" value="Genomic_DNA"/>
</dbReference>
<dbReference type="Proteomes" id="UP000274556">
    <property type="component" value="Unassembled WGS sequence"/>
</dbReference>
<evidence type="ECO:0000259" key="6">
    <source>
        <dbReference type="Pfam" id="PF04932"/>
    </source>
</evidence>
<feature type="transmembrane region" description="Helical" evidence="5">
    <location>
        <begin position="177"/>
        <end position="202"/>
    </location>
</feature>
<gene>
    <name evidence="7" type="ORF">BDD21_2662</name>
</gene>
<dbReference type="GO" id="GO:0016020">
    <property type="term" value="C:membrane"/>
    <property type="evidence" value="ECO:0007669"/>
    <property type="project" value="UniProtKB-SubCell"/>
</dbReference>
<feature type="transmembrane region" description="Helical" evidence="5">
    <location>
        <begin position="411"/>
        <end position="430"/>
    </location>
</feature>
<feature type="transmembrane region" description="Helical" evidence="5">
    <location>
        <begin position="80"/>
        <end position="99"/>
    </location>
</feature>
<dbReference type="InterPro" id="IPR007016">
    <property type="entry name" value="O-antigen_ligase-rel_domated"/>
</dbReference>
<comment type="subcellular location">
    <subcellularLocation>
        <location evidence="1">Membrane</location>
        <topology evidence="1">Multi-pass membrane protein</topology>
    </subcellularLocation>
</comment>
<reference evidence="7 8" key="1">
    <citation type="submission" date="2018-10" db="EMBL/GenBank/DDBJ databases">
        <title>Genomic Encyclopedia of Archaeal and Bacterial Type Strains, Phase II (KMG-II): from individual species to whole genera.</title>
        <authorList>
            <person name="Goeker M."/>
        </authorList>
    </citation>
    <scope>NUCLEOTIDE SEQUENCE [LARGE SCALE GENOMIC DNA]</scope>
    <source>
        <strain evidence="7 8">DSM 235</strain>
    </source>
</reference>
<comment type="caution">
    <text evidence="7">The sequence shown here is derived from an EMBL/GenBank/DDBJ whole genome shotgun (WGS) entry which is preliminary data.</text>
</comment>
<feature type="transmembrane region" description="Helical" evidence="5">
    <location>
        <begin position="211"/>
        <end position="228"/>
    </location>
</feature>
<evidence type="ECO:0000256" key="3">
    <source>
        <dbReference type="ARBA" id="ARBA00022989"/>
    </source>
</evidence>
<feature type="transmembrane region" description="Helical" evidence="5">
    <location>
        <begin position="234"/>
        <end position="253"/>
    </location>
</feature>
<dbReference type="GO" id="GO:0016874">
    <property type="term" value="F:ligase activity"/>
    <property type="evidence" value="ECO:0007669"/>
    <property type="project" value="UniProtKB-KW"/>
</dbReference>
<proteinExistence type="predicted"/>
<dbReference type="Pfam" id="PF04932">
    <property type="entry name" value="Wzy_C"/>
    <property type="match status" value="1"/>
</dbReference>
<keyword evidence="7" id="KW-0436">Ligase</keyword>
<feature type="transmembrane region" description="Helical" evidence="5">
    <location>
        <begin position="105"/>
        <end position="122"/>
    </location>
</feature>
<evidence type="ECO:0000256" key="4">
    <source>
        <dbReference type="ARBA" id="ARBA00023136"/>
    </source>
</evidence>
<evidence type="ECO:0000313" key="7">
    <source>
        <dbReference type="EMBL" id="RKT45237.1"/>
    </source>
</evidence>
<feature type="domain" description="O-antigen ligase-related" evidence="6">
    <location>
        <begin position="218"/>
        <end position="361"/>
    </location>
</feature>
<keyword evidence="2 5" id="KW-0812">Transmembrane</keyword>
<name>A0A495VA42_9GAMM</name>
<evidence type="ECO:0000256" key="5">
    <source>
        <dbReference type="SAM" id="Phobius"/>
    </source>
</evidence>
<feature type="transmembrane region" description="Helical" evidence="5">
    <location>
        <begin position="387"/>
        <end position="405"/>
    </location>
</feature>
<feature type="transmembrane region" description="Helical" evidence="5">
    <location>
        <begin position="354"/>
        <end position="375"/>
    </location>
</feature>
<dbReference type="AlphaFoldDB" id="A0A495VA42"/>
<keyword evidence="8" id="KW-1185">Reference proteome</keyword>
<accession>A0A495VA42</accession>
<keyword evidence="3 5" id="KW-1133">Transmembrane helix</keyword>
<evidence type="ECO:0000256" key="1">
    <source>
        <dbReference type="ARBA" id="ARBA00004141"/>
    </source>
</evidence>
<evidence type="ECO:0000313" key="8">
    <source>
        <dbReference type="Proteomes" id="UP000274556"/>
    </source>
</evidence>
<organism evidence="7 8">
    <name type="scientific">Thiocapsa rosea</name>
    <dbReference type="NCBI Taxonomy" id="69360"/>
    <lineage>
        <taxon>Bacteria</taxon>
        <taxon>Pseudomonadati</taxon>
        <taxon>Pseudomonadota</taxon>
        <taxon>Gammaproteobacteria</taxon>
        <taxon>Chromatiales</taxon>
        <taxon>Chromatiaceae</taxon>
        <taxon>Thiocapsa</taxon>
    </lineage>
</organism>
<feature type="transmembrane region" description="Helical" evidence="5">
    <location>
        <begin position="14"/>
        <end position="36"/>
    </location>
</feature>
<evidence type="ECO:0000256" key="2">
    <source>
        <dbReference type="ARBA" id="ARBA00022692"/>
    </source>
</evidence>
<feature type="transmembrane region" description="Helical" evidence="5">
    <location>
        <begin position="260"/>
        <end position="280"/>
    </location>
</feature>
<feature type="transmembrane region" description="Helical" evidence="5">
    <location>
        <begin position="42"/>
        <end position="60"/>
    </location>
</feature>